<dbReference type="PROSITE" id="PS51257">
    <property type="entry name" value="PROKAR_LIPOPROTEIN"/>
    <property type="match status" value="1"/>
</dbReference>
<gene>
    <name evidence="2" type="ORF">ABGN05_13870</name>
</gene>
<name>A0ABV3SJ13_9HYPH</name>
<dbReference type="RefSeq" id="WP_367954637.1">
    <property type="nucleotide sequence ID" value="NZ_JBDPGJ010000003.1"/>
</dbReference>
<protein>
    <submittedName>
        <fullName evidence="2">DUF5985 family protein</fullName>
    </submittedName>
</protein>
<keyword evidence="1" id="KW-0472">Membrane</keyword>
<evidence type="ECO:0000313" key="3">
    <source>
        <dbReference type="Proteomes" id="UP001556692"/>
    </source>
</evidence>
<dbReference type="InterPro" id="IPR046027">
    <property type="entry name" value="DUF5985"/>
</dbReference>
<feature type="transmembrane region" description="Helical" evidence="1">
    <location>
        <begin position="67"/>
        <end position="86"/>
    </location>
</feature>
<comment type="caution">
    <text evidence="2">The sequence shown here is derived from an EMBL/GenBank/DDBJ whole genome shotgun (WGS) entry which is preliminary data.</text>
</comment>
<dbReference type="Proteomes" id="UP001556692">
    <property type="component" value="Unassembled WGS sequence"/>
</dbReference>
<proteinExistence type="predicted"/>
<organism evidence="2 3">
    <name type="scientific">Aquibium pacificus</name>
    <dbReference type="NCBI Taxonomy" id="3153579"/>
    <lineage>
        <taxon>Bacteria</taxon>
        <taxon>Pseudomonadati</taxon>
        <taxon>Pseudomonadota</taxon>
        <taxon>Alphaproteobacteria</taxon>
        <taxon>Hyphomicrobiales</taxon>
        <taxon>Phyllobacteriaceae</taxon>
        <taxon>Aquibium</taxon>
    </lineage>
</organism>
<reference evidence="2 3" key="1">
    <citation type="submission" date="2024-05" db="EMBL/GenBank/DDBJ databases">
        <authorList>
            <person name="Jiang F."/>
        </authorList>
    </citation>
    <scope>NUCLEOTIDE SEQUENCE [LARGE SCALE GENOMIC DNA]</scope>
    <source>
        <strain evidence="2 3">LZ166</strain>
    </source>
</reference>
<dbReference type="Pfam" id="PF19447">
    <property type="entry name" value="DUF5985"/>
    <property type="match status" value="1"/>
</dbReference>
<dbReference type="EMBL" id="JBDPGJ010000003">
    <property type="protein sequence ID" value="MEX0406755.1"/>
    <property type="molecule type" value="Genomic_DNA"/>
</dbReference>
<keyword evidence="3" id="KW-1185">Reference proteome</keyword>
<keyword evidence="1" id="KW-1133">Transmembrane helix</keyword>
<feature type="transmembrane region" description="Helical" evidence="1">
    <location>
        <begin position="35"/>
        <end position="60"/>
    </location>
</feature>
<sequence>MNELLKISIYLLCVLTAAACFVLLLRGYFRSGTRLLLWSSVCFGFLALHSTVVIIELIIFPSSDLQVFRHLASLLAVGSLTFGLVWESE</sequence>
<evidence type="ECO:0000256" key="1">
    <source>
        <dbReference type="SAM" id="Phobius"/>
    </source>
</evidence>
<feature type="transmembrane region" description="Helical" evidence="1">
    <location>
        <begin position="7"/>
        <end position="29"/>
    </location>
</feature>
<evidence type="ECO:0000313" key="2">
    <source>
        <dbReference type="EMBL" id="MEX0406755.1"/>
    </source>
</evidence>
<accession>A0ABV3SJ13</accession>
<keyword evidence="1" id="KW-0812">Transmembrane</keyword>